<accession>C6H553</accession>
<organism evidence="1 2">
    <name type="scientific">Ajellomyces capsulatus (strain H143)</name>
    <name type="common">Darling's disease fungus</name>
    <name type="synonym">Histoplasma capsulatum</name>
    <dbReference type="NCBI Taxonomy" id="544712"/>
    <lineage>
        <taxon>Eukaryota</taxon>
        <taxon>Fungi</taxon>
        <taxon>Dikarya</taxon>
        <taxon>Ascomycota</taxon>
        <taxon>Pezizomycotina</taxon>
        <taxon>Eurotiomycetes</taxon>
        <taxon>Eurotiomycetidae</taxon>
        <taxon>Onygenales</taxon>
        <taxon>Ajellomycetaceae</taxon>
        <taxon>Histoplasma</taxon>
    </lineage>
</organism>
<proteinExistence type="predicted"/>
<reference evidence="2" key="1">
    <citation type="submission" date="2009-05" db="EMBL/GenBank/DDBJ databases">
        <title>The genome sequence of Ajellomyces capsulatus strain H143.</title>
        <authorList>
            <person name="Champion M."/>
            <person name="Cuomo C.A."/>
            <person name="Ma L.-J."/>
            <person name="Henn M.R."/>
            <person name="Sil A."/>
            <person name="Goldman B."/>
            <person name="Young S.K."/>
            <person name="Kodira C.D."/>
            <person name="Zeng Q."/>
            <person name="Koehrsen M."/>
            <person name="Alvarado L."/>
            <person name="Berlin A.M."/>
            <person name="Borenstein D."/>
            <person name="Chen Z."/>
            <person name="Engels R."/>
            <person name="Freedman E."/>
            <person name="Gellesch M."/>
            <person name="Goldberg J."/>
            <person name="Griggs A."/>
            <person name="Gujja S."/>
            <person name="Heiman D.I."/>
            <person name="Hepburn T.A."/>
            <person name="Howarth C."/>
            <person name="Jen D."/>
            <person name="Larson L."/>
            <person name="Lewis B."/>
            <person name="Mehta T."/>
            <person name="Park D."/>
            <person name="Pearson M."/>
            <person name="Roberts A."/>
            <person name="Saif S."/>
            <person name="Shea T.D."/>
            <person name="Shenoy N."/>
            <person name="Sisk P."/>
            <person name="Stolte C."/>
            <person name="Sykes S."/>
            <person name="Walk T."/>
            <person name="White J."/>
            <person name="Yandava C."/>
            <person name="Klein B."/>
            <person name="McEwen J.G."/>
            <person name="Puccia R."/>
            <person name="Goldman G.H."/>
            <person name="Felipe M.S."/>
            <person name="Nino-Vega G."/>
            <person name="San-Blas G."/>
            <person name="Taylor J.W."/>
            <person name="Mendoza L."/>
            <person name="Galagan J.E."/>
            <person name="Nusbaum C."/>
            <person name="Birren B.W."/>
        </authorList>
    </citation>
    <scope>NUCLEOTIDE SEQUENCE [LARGE SCALE GENOMIC DNA]</scope>
    <source>
        <strain evidence="2">H143</strain>
    </source>
</reference>
<dbReference type="AlphaFoldDB" id="C6H553"/>
<evidence type="ECO:0000313" key="2">
    <source>
        <dbReference type="Proteomes" id="UP000002624"/>
    </source>
</evidence>
<dbReference type="EMBL" id="GG692419">
    <property type="protein sequence ID" value="EER44795.1"/>
    <property type="molecule type" value="Genomic_DNA"/>
</dbReference>
<dbReference type="HOGENOM" id="CLU_1695004_0_0_1"/>
<dbReference type="Proteomes" id="UP000002624">
    <property type="component" value="Unassembled WGS sequence"/>
</dbReference>
<evidence type="ECO:0000313" key="1">
    <source>
        <dbReference type="EMBL" id="EER44795.1"/>
    </source>
</evidence>
<name>C6H553_AJECH</name>
<dbReference type="VEuPathDB" id="FungiDB:HCDG_00374"/>
<protein>
    <submittedName>
        <fullName evidence="1">Uncharacterized protein</fullName>
    </submittedName>
</protein>
<gene>
    <name evidence="1" type="ORF">HCDG_00374</name>
</gene>
<sequence>MSSRSKSIGQSIGAAHQAQRIAMDDSDIPSQLSLFILFSSAHIIFFANIGLDRVLILVLCVHRRQVPRRQETSQCLRLWRGDIPPRRQYQQLDPQKARVCRQTKCTSHYRCRIPRLLVYQRSVMNLPDLRGQRLNDFPAADASRHQPHWTSMAGT</sequence>